<dbReference type="EMBL" id="CP022752">
    <property type="protein sequence ID" value="ASU78994.1"/>
    <property type="molecule type" value="Genomic_DNA"/>
</dbReference>
<dbReference type="EMBL" id="JPMV01000021">
    <property type="protein sequence ID" value="KGI81122.1"/>
    <property type="molecule type" value="Genomic_DNA"/>
</dbReference>
<evidence type="ECO:0000313" key="4">
    <source>
        <dbReference type="Proteomes" id="UP000029737"/>
    </source>
</evidence>
<dbReference type="GO" id="GO:0032259">
    <property type="term" value="P:methylation"/>
    <property type="evidence" value="ECO:0007669"/>
    <property type="project" value="UniProtKB-KW"/>
</dbReference>
<protein>
    <submittedName>
        <fullName evidence="3">Methyltransferase type 11</fullName>
    </submittedName>
    <submittedName>
        <fullName evidence="2">SAM-dependent methyltransferase</fullName>
    </submittedName>
</protein>
<proteinExistence type="predicted"/>
<dbReference type="PANTHER" id="PTHR43591:SF24">
    <property type="entry name" value="2-METHOXY-6-POLYPRENYL-1,4-BENZOQUINOL METHYLASE, MITOCHONDRIAL"/>
    <property type="match status" value="1"/>
</dbReference>
<dbReference type="HOGENOM" id="CLU_057148_1_0_11"/>
<reference evidence="2 5" key="2">
    <citation type="submission" date="2017-08" db="EMBL/GenBank/DDBJ databases">
        <title>The complete genome sequence of moderately halophilic actinomycete Actinopolyspora erythraea YIM 90600, the producer of novel erythromycin, novel actinopolysporins A-C and tubercidin.</title>
        <authorList>
            <person name="Yin M."/>
            <person name="Tang S."/>
        </authorList>
    </citation>
    <scope>NUCLEOTIDE SEQUENCE [LARGE SCALE GENOMIC DNA]</scope>
    <source>
        <strain evidence="2 5">YIM 90600</strain>
    </source>
</reference>
<dbReference type="Proteomes" id="UP000215043">
    <property type="component" value="Chromosome"/>
</dbReference>
<sequence>MTTSDQVYGQGHAESVVRSQYWRRVDNSAAYLADRLRPGVAVLDVGCGPGTITVDIAERVAPGRVVGVDPGESVLAQARTAATTARTDNVEFHRGDVRELDFDDDTFDVVHAHQVLLHLTDPVAALREMLRVVRPEGVVAVRDTDYAGAIWWPADERLDHWREVYRSVARANGTEPDAGRRLLSWAHAAGAVGVRPSASIWCHATPAERAWWGGMWADRMLGSRITEQAVAGGHATREELAAISAAWREWARHPDGWFALPHGEVLCRAPR</sequence>
<organism evidence="2 5">
    <name type="scientific">Actinopolyspora erythraea</name>
    <dbReference type="NCBI Taxonomy" id="414996"/>
    <lineage>
        <taxon>Bacteria</taxon>
        <taxon>Bacillati</taxon>
        <taxon>Actinomycetota</taxon>
        <taxon>Actinomycetes</taxon>
        <taxon>Actinopolysporales</taxon>
        <taxon>Actinopolysporaceae</taxon>
        <taxon>Actinopolyspora</taxon>
    </lineage>
</organism>
<dbReference type="AlphaFoldDB" id="A0A099D5N6"/>
<accession>A0A099D5N6</accession>
<dbReference type="Gene3D" id="3.40.50.150">
    <property type="entry name" value="Vaccinia Virus protein VP39"/>
    <property type="match status" value="1"/>
</dbReference>
<name>A0A099D5N6_9ACTN</name>
<keyword evidence="2" id="KW-0808">Transferase</keyword>
<reference evidence="3 4" key="1">
    <citation type="journal article" date="2014" name="PLoS ONE">
        <title>Identification and Characterization of a New Erythromycin Biosynthetic Gene Cluster in Actinopolyspora erythraea YIM90600, a Novel Erythronolide-Producing Halophilic Actinomycete Isolated from Salt Field.</title>
        <authorList>
            <person name="Chen D."/>
            <person name="Feng J."/>
            <person name="Huang L."/>
            <person name="Zhang Q."/>
            <person name="Wu J."/>
            <person name="Zhu X."/>
            <person name="Duan Y."/>
            <person name="Xu Z."/>
        </authorList>
    </citation>
    <scope>NUCLEOTIDE SEQUENCE [LARGE SCALE GENOMIC DNA]</scope>
    <source>
        <strain evidence="3 4">YIM90600</strain>
    </source>
</reference>
<keyword evidence="2" id="KW-0489">Methyltransferase</keyword>
<evidence type="ECO:0000313" key="5">
    <source>
        <dbReference type="Proteomes" id="UP000215043"/>
    </source>
</evidence>
<keyword evidence="4" id="KW-1185">Reference proteome</keyword>
<evidence type="ECO:0000313" key="2">
    <source>
        <dbReference type="EMBL" id="ASU78994.1"/>
    </source>
</evidence>
<feature type="domain" description="Methyltransferase" evidence="1">
    <location>
        <begin position="38"/>
        <end position="150"/>
    </location>
</feature>
<dbReference type="InterPro" id="IPR025714">
    <property type="entry name" value="Methyltranfer_dom"/>
</dbReference>
<dbReference type="Proteomes" id="UP000029737">
    <property type="component" value="Unassembled WGS sequence"/>
</dbReference>
<dbReference type="PANTHER" id="PTHR43591">
    <property type="entry name" value="METHYLTRANSFERASE"/>
    <property type="match status" value="1"/>
</dbReference>
<dbReference type="RefSeq" id="WP_043573598.1">
    <property type="nucleotide sequence ID" value="NZ_CP022752.1"/>
</dbReference>
<evidence type="ECO:0000313" key="3">
    <source>
        <dbReference type="EMBL" id="KGI81122.1"/>
    </source>
</evidence>
<evidence type="ECO:0000259" key="1">
    <source>
        <dbReference type="Pfam" id="PF13847"/>
    </source>
</evidence>
<dbReference type="CDD" id="cd02440">
    <property type="entry name" value="AdoMet_MTases"/>
    <property type="match status" value="1"/>
</dbReference>
<gene>
    <name evidence="2" type="ORF">CDG81_12645</name>
    <name evidence="3" type="ORF">IL38_12735</name>
</gene>
<dbReference type="GO" id="GO:0008168">
    <property type="term" value="F:methyltransferase activity"/>
    <property type="evidence" value="ECO:0007669"/>
    <property type="project" value="UniProtKB-KW"/>
</dbReference>
<dbReference type="SUPFAM" id="SSF53335">
    <property type="entry name" value="S-adenosyl-L-methionine-dependent methyltransferases"/>
    <property type="match status" value="1"/>
</dbReference>
<dbReference type="OrthoDB" id="9795634at2"/>
<dbReference type="InterPro" id="IPR029063">
    <property type="entry name" value="SAM-dependent_MTases_sf"/>
</dbReference>
<dbReference type="eggNOG" id="COG2226">
    <property type="taxonomic scope" value="Bacteria"/>
</dbReference>
<dbReference type="KEGG" id="aey:CDG81_12645"/>
<dbReference type="Pfam" id="PF13847">
    <property type="entry name" value="Methyltransf_31"/>
    <property type="match status" value="1"/>
</dbReference>